<keyword evidence="6" id="KW-1185">Reference proteome</keyword>
<dbReference type="GO" id="GO:0003677">
    <property type="term" value="F:DNA binding"/>
    <property type="evidence" value="ECO:0007669"/>
    <property type="project" value="UniProtKB-KW"/>
</dbReference>
<dbReference type="PANTHER" id="PTHR46797">
    <property type="entry name" value="HTH-TYPE TRANSCRIPTIONAL REGULATOR"/>
    <property type="match status" value="1"/>
</dbReference>
<evidence type="ECO:0000256" key="1">
    <source>
        <dbReference type="ARBA" id="ARBA00023015"/>
    </source>
</evidence>
<evidence type="ECO:0000313" key="5">
    <source>
        <dbReference type="EMBL" id="TDL93353.1"/>
    </source>
</evidence>
<dbReference type="InterPro" id="IPR010982">
    <property type="entry name" value="Lambda_DNA-bd_dom_sf"/>
</dbReference>
<proteinExistence type="predicted"/>
<keyword evidence="2" id="KW-0238">DNA-binding</keyword>
<sequence length="98" mass="11726">MYNSERHYYQVCQQFRNIRNERSQTQKEVADDLKMSAPYLSDVENGKRPNTSLLIFLKLAEYYNVRFADILNRAEVLSTPMQILNKEVKKHNEIDRTR</sequence>
<evidence type="ECO:0000256" key="3">
    <source>
        <dbReference type="ARBA" id="ARBA00023163"/>
    </source>
</evidence>
<dbReference type="InterPro" id="IPR001387">
    <property type="entry name" value="Cro/C1-type_HTH"/>
</dbReference>
<accession>A0A4R6BAN0</accession>
<dbReference type="CDD" id="cd00093">
    <property type="entry name" value="HTH_XRE"/>
    <property type="match status" value="1"/>
</dbReference>
<evidence type="ECO:0000313" key="6">
    <source>
        <dbReference type="Proteomes" id="UP000295310"/>
    </source>
</evidence>
<evidence type="ECO:0000259" key="4">
    <source>
        <dbReference type="PROSITE" id="PS50943"/>
    </source>
</evidence>
<dbReference type="Gene3D" id="1.10.260.40">
    <property type="entry name" value="lambda repressor-like DNA-binding domains"/>
    <property type="match status" value="1"/>
</dbReference>
<reference evidence="5 6" key="1">
    <citation type="submission" date="2019-01" db="EMBL/GenBank/DDBJ databases">
        <title>Draft genome sequences of the type strains of six Macrococcus species.</title>
        <authorList>
            <person name="Mazhar S."/>
            <person name="Altermann E."/>
            <person name="Hill C."/>
            <person name="Mcauliffe O."/>
        </authorList>
    </citation>
    <scope>NUCLEOTIDE SEQUENCE [LARGE SCALE GENOMIC DNA]</scope>
    <source>
        <strain evidence="5 6">CCM4811</strain>
    </source>
</reference>
<evidence type="ECO:0000256" key="2">
    <source>
        <dbReference type="ARBA" id="ARBA00023125"/>
    </source>
</evidence>
<dbReference type="GO" id="GO:0003700">
    <property type="term" value="F:DNA-binding transcription factor activity"/>
    <property type="evidence" value="ECO:0007669"/>
    <property type="project" value="TreeGrafter"/>
</dbReference>
<dbReference type="AlphaFoldDB" id="A0A4R6BAN0"/>
<dbReference type="Proteomes" id="UP000295310">
    <property type="component" value="Unassembled WGS sequence"/>
</dbReference>
<dbReference type="EMBL" id="SCWA01000029">
    <property type="protein sequence ID" value="TDL93353.1"/>
    <property type="molecule type" value="Genomic_DNA"/>
</dbReference>
<dbReference type="SMART" id="SM00530">
    <property type="entry name" value="HTH_XRE"/>
    <property type="match status" value="1"/>
</dbReference>
<dbReference type="PROSITE" id="PS50943">
    <property type="entry name" value="HTH_CROC1"/>
    <property type="match status" value="1"/>
</dbReference>
<gene>
    <name evidence="5" type="ORF">ERX27_10820</name>
</gene>
<comment type="caution">
    <text evidence="5">The sequence shown here is derived from an EMBL/GenBank/DDBJ whole genome shotgun (WGS) entry which is preliminary data.</text>
</comment>
<name>A0A4R6BAN0_9STAP</name>
<keyword evidence="1" id="KW-0805">Transcription regulation</keyword>
<dbReference type="RefSeq" id="WP_133432823.1">
    <property type="nucleotide sequence ID" value="NZ_SCWA01000029.1"/>
</dbReference>
<feature type="domain" description="HTH cro/C1-type" evidence="4">
    <location>
        <begin position="15"/>
        <end position="70"/>
    </location>
</feature>
<dbReference type="Pfam" id="PF01381">
    <property type="entry name" value="HTH_3"/>
    <property type="match status" value="1"/>
</dbReference>
<organism evidence="5 6">
    <name type="scientific">Macrococcus brunensis</name>
    <dbReference type="NCBI Taxonomy" id="198483"/>
    <lineage>
        <taxon>Bacteria</taxon>
        <taxon>Bacillati</taxon>
        <taxon>Bacillota</taxon>
        <taxon>Bacilli</taxon>
        <taxon>Bacillales</taxon>
        <taxon>Staphylococcaceae</taxon>
        <taxon>Macrococcus</taxon>
    </lineage>
</organism>
<dbReference type="PANTHER" id="PTHR46797:SF23">
    <property type="entry name" value="HTH-TYPE TRANSCRIPTIONAL REGULATOR SUTR"/>
    <property type="match status" value="1"/>
</dbReference>
<dbReference type="SUPFAM" id="SSF47413">
    <property type="entry name" value="lambda repressor-like DNA-binding domains"/>
    <property type="match status" value="1"/>
</dbReference>
<dbReference type="OrthoDB" id="252257at2"/>
<dbReference type="InterPro" id="IPR050807">
    <property type="entry name" value="TransReg_Diox_bact_type"/>
</dbReference>
<keyword evidence="3" id="KW-0804">Transcription</keyword>
<protein>
    <submittedName>
        <fullName evidence="5">XRE family transcriptional regulator</fullName>
    </submittedName>
</protein>
<dbReference type="GO" id="GO:0005829">
    <property type="term" value="C:cytosol"/>
    <property type="evidence" value="ECO:0007669"/>
    <property type="project" value="TreeGrafter"/>
</dbReference>